<organism evidence="2">
    <name type="scientific">Manihot esculenta</name>
    <name type="common">Cassava</name>
    <name type="synonym">Jatropha manihot</name>
    <dbReference type="NCBI Taxonomy" id="3983"/>
    <lineage>
        <taxon>Eukaryota</taxon>
        <taxon>Viridiplantae</taxon>
        <taxon>Streptophyta</taxon>
        <taxon>Embryophyta</taxon>
        <taxon>Tracheophyta</taxon>
        <taxon>Spermatophyta</taxon>
        <taxon>Magnoliopsida</taxon>
        <taxon>eudicotyledons</taxon>
        <taxon>Gunneridae</taxon>
        <taxon>Pentapetalae</taxon>
        <taxon>rosids</taxon>
        <taxon>fabids</taxon>
        <taxon>Malpighiales</taxon>
        <taxon>Euphorbiaceae</taxon>
        <taxon>Crotonoideae</taxon>
        <taxon>Manihoteae</taxon>
        <taxon>Manihot</taxon>
    </lineage>
</organism>
<dbReference type="EMBL" id="CM004394">
    <property type="protein sequence ID" value="OAY43692.1"/>
    <property type="molecule type" value="Genomic_DNA"/>
</dbReference>
<feature type="region of interest" description="Disordered" evidence="1">
    <location>
        <begin position="1"/>
        <end position="41"/>
    </location>
</feature>
<sequence>MKKVHQPESILRSALNKRFKEEGMPQPTRLPKQHRLADKYS</sequence>
<reference evidence="2" key="1">
    <citation type="submission" date="2016-02" db="EMBL/GenBank/DDBJ databases">
        <title>WGS assembly of Manihot esculenta.</title>
        <authorList>
            <person name="Bredeson J.V."/>
            <person name="Prochnik S.E."/>
            <person name="Lyons J.B."/>
            <person name="Schmutz J."/>
            <person name="Grimwood J."/>
            <person name="Vrebalov J."/>
            <person name="Bart R.S."/>
            <person name="Amuge T."/>
            <person name="Ferguson M.E."/>
            <person name="Green R."/>
            <person name="Putnam N."/>
            <person name="Stites J."/>
            <person name="Rounsley S."/>
            <person name="Rokhsar D.S."/>
        </authorList>
    </citation>
    <scope>NUCLEOTIDE SEQUENCE [LARGE SCALE GENOMIC DNA]</scope>
    <source>
        <tissue evidence="2">Leaf</tissue>
    </source>
</reference>
<evidence type="ECO:0000313" key="2">
    <source>
        <dbReference type="EMBL" id="OAY43692.1"/>
    </source>
</evidence>
<name>A0A2C9VEP3_MANES</name>
<dbReference type="AlphaFoldDB" id="A0A2C9VEP3"/>
<evidence type="ECO:0000256" key="1">
    <source>
        <dbReference type="SAM" id="MobiDB-lite"/>
    </source>
</evidence>
<protein>
    <submittedName>
        <fullName evidence="2">Uncharacterized protein</fullName>
    </submittedName>
</protein>
<accession>A0A2C9VEP3</accession>
<proteinExistence type="predicted"/>
<gene>
    <name evidence="2" type="ORF">MANES_08G090200</name>
</gene>